<accession>A0A6A5RNM4</accession>
<reference evidence="2" key="1">
    <citation type="journal article" date="2020" name="Stud. Mycol.">
        <title>101 Dothideomycetes genomes: a test case for predicting lifestyles and emergence of pathogens.</title>
        <authorList>
            <person name="Haridas S."/>
            <person name="Albert R."/>
            <person name="Binder M."/>
            <person name="Bloem J."/>
            <person name="Labutti K."/>
            <person name="Salamov A."/>
            <person name="Andreopoulos B."/>
            <person name="Baker S."/>
            <person name="Barry K."/>
            <person name="Bills G."/>
            <person name="Bluhm B."/>
            <person name="Cannon C."/>
            <person name="Castanera R."/>
            <person name="Culley D."/>
            <person name="Daum C."/>
            <person name="Ezra D."/>
            <person name="Gonzalez J."/>
            <person name="Henrissat B."/>
            <person name="Kuo A."/>
            <person name="Liang C."/>
            <person name="Lipzen A."/>
            <person name="Lutzoni F."/>
            <person name="Magnuson J."/>
            <person name="Mondo S."/>
            <person name="Nolan M."/>
            <person name="Ohm R."/>
            <person name="Pangilinan J."/>
            <person name="Park H.-J."/>
            <person name="Ramirez L."/>
            <person name="Alfaro M."/>
            <person name="Sun H."/>
            <person name="Tritt A."/>
            <person name="Yoshinaga Y."/>
            <person name="Zwiers L.-H."/>
            <person name="Turgeon B."/>
            <person name="Goodwin S."/>
            <person name="Spatafora J."/>
            <person name="Crous P."/>
            <person name="Grigoriev I."/>
        </authorList>
    </citation>
    <scope>NUCLEOTIDE SEQUENCE</scope>
    <source>
        <strain evidence="2">CBS 183.55</strain>
    </source>
</reference>
<protein>
    <submittedName>
        <fullName evidence="2">Uncharacterized protein</fullName>
    </submittedName>
</protein>
<dbReference type="RefSeq" id="XP_033449261.1">
    <property type="nucleotide sequence ID" value="XM_033592410.1"/>
</dbReference>
<name>A0A6A5RNM4_9PLEO</name>
<evidence type="ECO:0000256" key="1">
    <source>
        <dbReference type="SAM" id="MobiDB-lite"/>
    </source>
</evidence>
<evidence type="ECO:0000313" key="3">
    <source>
        <dbReference type="Proteomes" id="UP000800082"/>
    </source>
</evidence>
<dbReference type="OrthoDB" id="4158258at2759"/>
<feature type="region of interest" description="Disordered" evidence="1">
    <location>
        <begin position="110"/>
        <end position="144"/>
    </location>
</feature>
<dbReference type="GeneID" id="54350078"/>
<dbReference type="EMBL" id="ML978967">
    <property type="protein sequence ID" value="KAF1929013.1"/>
    <property type="molecule type" value="Genomic_DNA"/>
</dbReference>
<evidence type="ECO:0000313" key="2">
    <source>
        <dbReference type="EMBL" id="KAF1929013.1"/>
    </source>
</evidence>
<keyword evidence="3" id="KW-1185">Reference proteome</keyword>
<organism evidence="2 3">
    <name type="scientific">Didymella exigua CBS 183.55</name>
    <dbReference type="NCBI Taxonomy" id="1150837"/>
    <lineage>
        <taxon>Eukaryota</taxon>
        <taxon>Fungi</taxon>
        <taxon>Dikarya</taxon>
        <taxon>Ascomycota</taxon>
        <taxon>Pezizomycotina</taxon>
        <taxon>Dothideomycetes</taxon>
        <taxon>Pleosporomycetidae</taxon>
        <taxon>Pleosporales</taxon>
        <taxon>Pleosporineae</taxon>
        <taxon>Didymellaceae</taxon>
        <taxon>Didymella</taxon>
    </lineage>
</organism>
<dbReference type="Proteomes" id="UP000800082">
    <property type="component" value="Unassembled WGS sequence"/>
</dbReference>
<feature type="region of interest" description="Disordered" evidence="1">
    <location>
        <begin position="1"/>
        <end position="38"/>
    </location>
</feature>
<dbReference type="AlphaFoldDB" id="A0A6A5RNM4"/>
<proteinExistence type="predicted"/>
<gene>
    <name evidence="2" type="ORF">M421DRAFT_420242</name>
</gene>
<feature type="compositionally biased region" description="Basic and acidic residues" evidence="1">
    <location>
        <begin position="131"/>
        <end position="144"/>
    </location>
</feature>
<sequence>MPSVFSRSKDSENEVTHSGAPADSTRATPPGYADDAIPPTYKATSYLTSLREGDPNDKIDVPMIHSTHKLSFGDYLPWGSAMKTGKRTVISRSMTRDCYVKHYAKDEEGNYIGTERPYPDHQLVSVPNKSTPDDILKQASDDLP</sequence>